<dbReference type="SUPFAM" id="SSF48264">
    <property type="entry name" value="Cytochrome P450"/>
    <property type="match status" value="1"/>
</dbReference>
<dbReference type="PROSITE" id="PS00086">
    <property type="entry name" value="CYTOCHROME_P450"/>
    <property type="match status" value="1"/>
</dbReference>
<keyword evidence="7 9" id="KW-0503">Monooxygenase</keyword>
<comment type="cofactor">
    <cofactor evidence="1 8">
        <name>heme</name>
        <dbReference type="ChEBI" id="CHEBI:30413"/>
    </cofactor>
</comment>
<dbReference type="Pfam" id="PF00067">
    <property type="entry name" value="p450"/>
    <property type="match status" value="1"/>
</dbReference>
<feature type="non-terminal residue" evidence="10">
    <location>
        <position position="1"/>
    </location>
</feature>
<proteinExistence type="inferred from homology"/>
<dbReference type="PRINTS" id="PR00464">
    <property type="entry name" value="EP450II"/>
</dbReference>
<evidence type="ECO:0000256" key="1">
    <source>
        <dbReference type="ARBA" id="ARBA00001971"/>
    </source>
</evidence>
<gene>
    <name evidence="10" type="ORF">P167DRAFT_469011</name>
</gene>
<evidence type="ECO:0000256" key="7">
    <source>
        <dbReference type="ARBA" id="ARBA00023033"/>
    </source>
</evidence>
<dbReference type="GO" id="GO:0005506">
    <property type="term" value="F:iron ion binding"/>
    <property type="evidence" value="ECO:0007669"/>
    <property type="project" value="InterPro"/>
</dbReference>
<accession>A0A3N4KP65</accession>
<dbReference type="InterPro" id="IPR002974">
    <property type="entry name" value="Cyt_P450_E_CYP52_ascomycetes"/>
</dbReference>
<evidence type="ECO:0000313" key="11">
    <source>
        <dbReference type="Proteomes" id="UP000277580"/>
    </source>
</evidence>
<dbReference type="InterPro" id="IPR036396">
    <property type="entry name" value="Cyt_P450_sf"/>
</dbReference>
<comment type="similarity">
    <text evidence="2 9">Belongs to the cytochrome P450 family.</text>
</comment>
<evidence type="ECO:0000256" key="5">
    <source>
        <dbReference type="ARBA" id="ARBA00023002"/>
    </source>
</evidence>
<evidence type="ECO:0000256" key="8">
    <source>
        <dbReference type="PIRSR" id="PIRSR602402-1"/>
    </source>
</evidence>
<dbReference type="InterPro" id="IPR047146">
    <property type="entry name" value="Cyt_P450_E_CYP52_fungi"/>
</dbReference>
<dbReference type="InParanoid" id="A0A3N4KP65"/>
<feature type="binding site" description="axial binding residue" evidence="8">
    <location>
        <position position="424"/>
    </location>
    <ligand>
        <name>heme</name>
        <dbReference type="ChEBI" id="CHEBI:30413"/>
    </ligand>
    <ligandPart>
        <name>Fe</name>
        <dbReference type="ChEBI" id="CHEBI:18248"/>
    </ligandPart>
</feature>
<evidence type="ECO:0000256" key="9">
    <source>
        <dbReference type="RuleBase" id="RU000461"/>
    </source>
</evidence>
<dbReference type="GO" id="GO:0016712">
    <property type="term" value="F:oxidoreductase activity, acting on paired donors, with incorporation or reduction of molecular oxygen, reduced flavin or flavoprotein as one donor, and incorporation of one atom of oxygen"/>
    <property type="evidence" value="ECO:0007669"/>
    <property type="project" value="InterPro"/>
</dbReference>
<evidence type="ECO:0000256" key="3">
    <source>
        <dbReference type="ARBA" id="ARBA00022617"/>
    </source>
</evidence>
<dbReference type="PRINTS" id="PR00385">
    <property type="entry name" value="P450"/>
</dbReference>
<dbReference type="GO" id="GO:0020037">
    <property type="term" value="F:heme binding"/>
    <property type="evidence" value="ECO:0007669"/>
    <property type="project" value="InterPro"/>
</dbReference>
<dbReference type="InterPro" id="IPR001128">
    <property type="entry name" value="Cyt_P450"/>
</dbReference>
<name>A0A3N4KP65_9PEZI</name>
<dbReference type="EMBL" id="ML119129">
    <property type="protein sequence ID" value="RPB12413.1"/>
    <property type="molecule type" value="Genomic_DNA"/>
</dbReference>
<dbReference type="AlphaFoldDB" id="A0A3N4KP65"/>
<reference evidence="10 11" key="1">
    <citation type="journal article" date="2018" name="Nat. Ecol. Evol.">
        <title>Pezizomycetes genomes reveal the molecular basis of ectomycorrhizal truffle lifestyle.</title>
        <authorList>
            <person name="Murat C."/>
            <person name="Payen T."/>
            <person name="Noel B."/>
            <person name="Kuo A."/>
            <person name="Morin E."/>
            <person name="Chen J."/>
            <person name="Kohler A."/>
            <person name="Krizsan K."/>
            <person name="Balestrini R."/>
            <person name="Da Silva C."/>
            <person name="Montanini B."/>
            <person name="Hainaut M."/>
            <person name="Levati E."/>
            <person name="Barry K.W."/>
            <person name="Belfiori B."/>
            <person name="Cichocki N."/>
            <person name="Clum A."/>
            <person name="Dockter R.B."/>
            <person name="Fauchery L."/>
            <person name="Guy J."/>
            <person name="Iotti M."/>
            <person name="Le Tacon F."/>
            <person name="Lindquist E.A."/>
            <person name="Lipzen A."/>
            <person name="Malagnac F."/>
            <person name="Mello A."/>
            <person name="Molinier V."/>
            <person name="Miyauchi S."/>
            <person name="Poulain J."/>
            <person name="Riccioni C."/>
            <person name="Rubini A."/>
            <person name="Sitrit Y."/>
            <person name="Splivallo R."/>
            <person name="Traeger S."/>
            <person name="Wang M."/>
            <person name="Zifcakova L."/>
            <person name="Wipf D."/>
            <person name="Zambonelli A."/>
            <person name="Paolocci F."/>
            <person name="Nowrousian M."/>
            <person name="Ottonello S."/>
            <person name="Baldrian P."/>
            <person name="Spatafora J.W."/>
            <person name="Henrissat B."/>
            <person name="Nagy L.G."/>
            <person name="Aury J.M."/>
            <person name="Wincker P."/>
            <person name="Grigoriev I.V."/>
            <person name="Bonfante P."/>
            <person name="Martin F.M."/>
        </authorList>
    </citation>
    <scope>NUCLEOTIDE SEQUENCE [LARGE SCALE GENOMIC DNA]</scope>
    <source>
        <strain evidence="10 11">CCBAS932</strain>
    </source>
</reference>
<organism evidence="10 11">
    <name type="scientific">Morchella conica CCBAS932</name>
    <dbReference type="NCBI Taxonomy" id="1392247"/>
    <lineage>
        <taxon>Eukaryota</taxon>
        <taxon>Fungi</taxon>
        <taxon>Dikarya</taxon>
        <taxon>Ascomycota</taxon>
        <taxon>Pezizomycotina</taxon>
        <taxon>Pezizomycetes</taxon>
        <taxon>Pezizales</taxon>
        <taxon>Morchellaceae</taxon>
        <taxon>Morchella</taxon>
    </lineage>
</organism>
<dbReference type="InterPro" id="IPR002402">
    <property type="entry name" value="Cyt_P450_E_grp-II"/>
</dbReference>
<keyword evidence="6 8" id="KW-0408">Iron</keyword>
<evidence type="ECO:0000256" key="4">
    <source>
        <dbReference type="ARBA" id="ARBA00022723"/>
    </source>
</evidence>
<dbReference type="FunCoup" id="A0A3N4KP65">
    <property type="interactions" value="1473"/>
</dbReference>
<sequence length="476" mass="54559">ANAKYAREHNCHPPKVHLTKTVFPFSIVNVYQFARAAASKRHINHFLDQVQRFGNTRVYSSPLFIGHAIVSIEPEIIKTILATNFADWELGKVRHEAFSALLGDGIFTSDGKVWEHARALLRPQFVKDQISDLNDLEIHFQDLLSILTAPGEGQVVELHKLFLSYTMDTSTSSLFGESVFSLRRRGGDGVGESFQDDFDYAQLAMGYRLVVWGYHLLYRPRRLPKALKRIHDYVDEFVDRAIQRQRVEKKEEGKYVFLEELAKATQDRKVLRDQTLSVMIAGRDTTATLLSWVFWLLSKNPKVWGKLRQEVLYEVGKELPNYQQLKDCRYLKWVINEALRLYPVVPINFRYCNKNTTLPIGGGPSGDLPMFVPKGSRVVYSVYALHRRTDIYGADADEFRPERWGEMTPRAWEYLPFNGGPRICIGQQMALITASYTIVRMVQEFRAVEDADIVREQVLTNIGLTLSPANGTPVRL</sequence>
<dbReference type="CDD" id="cd11063">
    <property type="entry name" value="CYP52"/>
    <property type="match status" value="1"/>
</dbReference>
<evidence type="ECO:0000313" key="10">
    <source>
        <dbReference type="EMBL" id="RPB12413.1"/>
    </source>
</evidence>
<keyword evidence="4 8" id="KW-0479">Metal-binding</keyword>
<evidence type="ECO:0000256" key="6">
    <source>
        <dbReference type="ARBA" id="ARBA00023004"/>
    </source>
</evidence>
<keyword evidence="11" id="KW-1185">Reference proteome</keyword>
<dbReference type="PRINTS" id="PR01239">
    <property type="entry name" value="EP450IICYP52"/>
</dbReference>
<feature type="non-terminal residue" evidence="10">
    <location>
        <position position="476"/>
    </location>
</feature>
<dbReference type="Proteomes" id="UP000277580">
    <property type="component" value="Unassembled WGS sequence"/>
</dbReference>
<dbReference type="PANTHER" id="PTHR24287">
    <property type="entry name" value="P450, PUTATIVE (EUROFUNG)-RELATED"/>
    <property type="match status" value="1"/>
</dbReference>
<dbReference type="InterPro" id="IPR017972">
    <property type="entry name" value="Cyt_P450_CS"/>
</dbReference>
<dbReference type="Gene3D" id="1.10.630.10">
    <property type="entry name" value="Cytochrome P450"/>
    <property type="match status" value="1"/>
</dbReference>
<keyword evidence="5 9" id="KW-0560">Oxidoreductase</keyword>
<dbReference type="OrthoDB" id="1470350at2759"/>
<dbReference type="STRING" id="1392247.A0A3N4KP65"/>
<protein>
    <submittedName>
        <fullName evidence="10">Cytochrome P450</fullName>
    </submittedName>
</protein>
<evidence type="ECO:0000256" key="2">
    <source>
        <dbReference type="ARBA" id="ARBA00010617"/>
    </source>
</evidence>
<keyword evidence="3 8" id="KW-0349">Heme</keyword>
<dbReference type="PANTHER" id="PTHR24287:SF1">
    <property type="entry name" value="P450, PUTATIVE (EUROFUNG)-RELATED"/>
    <property type="match status" value="1"/>
</dbReference>